<dbReference type="AlphaFoldDB" id="T0R8E3"/>
<dbReference type="InterPro" id="IPR001547">
    <property type="entry name" value="Glyco_hydro_5"/>
</dbReference>
<feature type="domain" description="Glycoside hydrolase family 5" evidence="10">
    <location>
        <begin position="248"/>
        <end position="576"/>
    </location>
</feature>
<reference evidence="11 12" key="1">
    <citation type="submission" date="2012-04" db="EMBL/GenBank/DDBJ databases">
        <title>The Genome Sequence of Saprolegnia declina VS20.</title>
        <authorList>
            <consortium name="The Broad Institute Genome Sequencing Platform"/>
            <person name="Russ C."/>
            <person name="Nusbaum C."/>
            <person name="Tyler B."/>
            <person name="van West P."/>
            <person name="Dieguez-Uribeondo J."/>
            <person name="de Bruijn I."/>
            <person name="Tripathy S."/>
            <person name="Jiang R."/>
            <person name="Young S.K."/>
            <person name="Zeng Q."/>
            <person name="Gargeya S."/>
            <person name="Fitzgerald M."/>
            <person name="Haas B."/>
            <person name="Abouelleil A."/>
            <person name="Alvarado L."/>
            <person name="Arachchi H.M."/>
            <person name="Berlin A."/>
            <person name="Chapman S.B."/>
            <person name="Goldberg J."/>
            <person name="Griggs A."/>
            <person name="Gujja S."/>
            <person name="Hansen M."/>
            <person name="Howarth C."/>
            <person name="Imamovic A."/>
            <person name="Larimer J."/>
            <person name="McCowen C."/>
            <person name="Montmayeur A."/>
            <person name="Murphy C."/>
            <person name="Neiman D."/>
            <person name="Pearson M."/>
            <person name="Priest M."/>
            <person name="Roberts A."/>
            <person name="Saif S."/>
            <person name="Shea T."/>
            <person name="Sisk P."/>
            <person name="Sykes S."/>
            <person name="Wortman J."/>
            <person name="Nusbaum C."/>
            <person name="Birren B."/>
        </authorList>
    </citation>
    <scope>NUCLEOTIDE SEQUENCE [LARGE SCALE GENOMIC DNA]</scope>
    <source>
        <strain evidence="11 12">VS20</strain>
    </source>
</reference>
<keyword evidence="9" id="KW-1133">Transmembrane helix</keyword>
<name>T0R8E3_SAPDV</name>
<dbReference type="GO" id="GO:0030245">
    <property type="term" value="P:cellulose catabolic process"/>
    <property type="evidence" value="ECO:0007669"/>
    <property type="project" value="UniProtKB-KW"/>
</dbReference>
<evidence type="ECO:0000256" key="8">
    <source>
        <dbReference type="SAM" id="MobiDB-lite"/>
    </source>
</evidence>
<feature type="transmembrane region" description="Helical" evidence="9">
    <location>
        <begin position="155"/>
        <end position="174"/>
    </location>
</feature>
<keyword evidence="9" id="KW-0472">Membrane</keyword>
<dbReference type="InParanoid" id="T0R8E3"/>
<keyword evidence="3" id="KW-0136">Cellulose degradation</keyword>
<evidence type="ECO:0000256" key="2">
    <source>
        <dbReference type="ARBA" id="ARBA00022801"/>
    </source>
</evidence>
<dbReference type="GeneID" id="19941190"/>
<evidence type="ECO:0000256" key="7">
    <source>
        <dbReference type="RuleBase" id="RU361153"/>
    </source>
</evidence>
<keyword evidence="9" id="KW-0812">Transmembrane</keyword>
<dbReference type="GO" id="GO:0004553">
    <property type="term" value="F:hydrolase activity, hydrolyzing O-glycosyl compounds"/>
    <property type="evidence" value="ECO:0007669"/>
    <property type="project" value="InterPro"/>
</dbReference>
<dbReference type="Proteomes" id="UP000030762">
    <property type="component" value="Unassembled WGS sequence"/>
</dbReference>
<evidence type="ECO:0000256" key="4">
    <source>
        <dbReference type="ARBA" id="ARBA00023277"/>
    </source>
</evidence>
<protein>
    <recommendedName>
        <fullName evidence="10">Glycoside hydrolase family 5 domain-containing protein</fullName>
    </recommendedName>
</protein>
<evidence type="ECO:0000259" key="10">
    <source>
        <dbReference type="Pfam" id="PF00150"/>
    </source>
</evidence>
<dbReference type="OMA" id="WIGDGSY"/>
<dbReference type="PANTHER" id="PTHR35923">
    <property type="entry name" value="MAJOR EXTRACELLULAR ENDOGLUCANASE"/>
    <property type="match status" value="1"/>
</dbReference>
<keyword evidence="5 7" id="KW-0326">Glycosidase</keyword>
<evidence type="ECO:0000256" key="6">
    <source>
        <dbReference type="ARBA" id="ARBA00023326"/>
    </source>
</evidence>
<evidence type="ECO:0000313" key="11">
    <source>
        <dbReference type="EMBL" id="EQC42740.1"/>
    </source>
</evidence>
<evidence type="ECO:0000256" key="3">
    <source>
        <dbReference type="ARBA" id="ARBA00023001"/>
    </source>
</evidence>
<feature type="compositionally biased region" description="Basic and acidic residues" evidence="8">
    <location>
        <begin position="1"/>
        <end position="11"/>
    </location>
</feature>
<feature type="region of interest" description="Disordered" evidence="8">
    <location>
        <begin position="1"/>
        <end position="25"/>
    </location>
</feature>
<keyword evidence="4" id="KW-0119">Carbohydrate metabolism</keyword>
<dbReference type="InterPro" id="IPR017853">
    <property type="entry name" value="GH"/>
</dbReference>
<sequence>MSRNTDARPSFDTRPSGRGSVAFAREDRAARFEVDVPGDAADNDDEACLTGTTTVAESDLGHSFSRSTSGGVRGSDVTIERYDRTSNVVVATAGADHWESLNHQFSVRQTLFDQPPVLENDDDARPLMQITTVADLHRDEAPHEYKGRLRRWPGALLLLVIVLVATVLIVVGGHDSYTKSAALKVAAQKRMAGKRWIGDGSYEMDEDGLINNPMTYDQKRCKLPNYVSKNGRIVAVAPNGTEVVVGIKGTNWFGMETMDAIPFGLWQNDKNGTTVYDVAAFLDKHKFNSVRIPVCVQHILKNTPPKAGLVNKMTNRALDLTSYMSALQTLIQALAYRQITVMLSMHALLPQPLNSGGLWYNADISENDFLDSIDLLAAGLCSDAYWNVLGIDLKNEPHKATWGTGTATDWVLGARKIGNRMLAGCPNWLAFVEGVYAEKHSVAVDDGTNITYADWWGSGLHKAKESPVVLMAANKLVWAPHYYNPGVYPMAYFYKDPVTFDELDDATLARNVRAVMQDSFGHLVPENAAVVLGEFAGLYATDLHPLKTTQRATDATIDVMVQDRYAGGYMWSLNPESAYQYNPGNTLGTFHEGLVALDWLTPNTGFLQGMESMNRIANLRKFPCFT</sequence>
<accession>T0R8E3</accession>
<gene>
    <name evidence="11" type="ORF">SDRG_00463</name>
</gene>
<evidence type="ECO:0000256" key="1">
    <source>
        <dbReference type="ARBA" id="ARBA00005641"/>
    </source>
</evidence>
<evidence type="ECO:0000256" key="5">
    <source>
        <dbReference type="ARBA" id="ARBA00023295"/>
    </source>
</evidence>
<dbReference type="PANTHER" id="PTHR35923:SF2">
    <property type="entry name" value="ENDOGLUCANASE"/>
    <property type="match status" value="1"/>
</dbReference>
<dbReference type="RefSeq" id="XP_008604163.1">
    <property type="nucleotide sequence ID" value="XM_008605941.1"/>
</dbReference>
<evidence type="ECO:0000256" key="9">
    <source>
        <dbReference type="SAM" id="Phobius"/>
    </source>
</evidence>
<dbReference type="eggNOG" id="ENOG502S3EZ">
    <property type="taxonomic scope" value="Eukaryota"/>
</dbReference>
<keyword evidence="2 7" id="KW-0378">Hydrolase</keyword>
<proteinExistence type="inferred from homology"/>
<organism evidence="11 12">
    <name type="scientific">Saprolegnia diclina (strain VS20)</name>
    <dbReference type="NCBI Taxonomy" id="1156394"/>
    <lineage>
        <taxon>Eukaryota</taxon>
        <taxon>Sar</taxon>
        <taxon>Stramenopiles</taxon>
        <taxon>Oomycota</taxon>
        <taxon>Saprolegniomycetes</taxon>
        <taxon>Saprolegniales</taxon>
        <taxon>Saprolegniaceae</taxon>
        <taxon>Saprolegnia</taxon>
    </lineage>
</organism>
<evidence type="ECO:0000313" key="12">
    <source>
        <dbReference type="Proteomes" id="UP000030762"/>
    </source>
</evidence>
<dbReference type="EMBL" id="JH767132">
    <property type="protein sequence ID" value="EQC42740.1"/>
    <property type="molecule type" value="Genomic_DNA"/>
</dbReference>
<dbReference type="STRING" id="1156394.T0R8E3"/>
<dbReference type="SUPFAM" id="SSF51445">
    <property type="entry name" value="(Trans)glycosidases"/>
    <property type="match status" value="1"/>
</dbReference>
<dbReference type="OrthoDB" id="442731at2759"/>
<comment type="similarity">
    <text evidence="1 7">Belongs to the glycosyl hydrolase 5 (cellulase A) family.</text>
</comment>
<dbReference type="VEuPathDB" id="FungiDB:SDRG_00463"/>
<keyword evidence="12" id="KW-1185">Reference proteome</keyword>
<dbReference type="Pfam" id="PF00150">
    <property type="entry name" value="Cellulase"/>
    <property type="match status" value="1"/>
</dbReference>
<keyword evidence="6" id="KW-0624">Polysaccharide degradation</keyword>
<dbReference type="Gene3D" id="3.20.20.80">
    <property type="entry name" value="Glycosidases"/>
    <property type="match status" value="1"/>
</dbReference>